<name>A0A0F7SNB5_PHARH</name>
<keyword evidence="1" id="KW-1133">Transmembrane helix</keyword>
<reference evidence="2" key="1">
    <citation type="submission" date="2014-08" db="EMBL/GenBank/DDBJ databases">
        <authorList>
            <person name="Sharma Rahul"/>
            <person name="Thines Marco"/>
        </authorList>
    </citation>
    <scope>NUCLEOTIDE SEQUENCE</scope>
</reference>
<keyword evidence="1" id="KW-0812">Transmembrane</keyword>
<evidence type="ECO:0000313" key="2">
    <source>
        <dbReference type="EMBL" id="CED83552.1"/>
    </source>
</evidence>
<organism evidence="2">
    <name type="scientific">Phaffia rhodozyma</name>
    <name type="common">Yeast</name>
    <name type="synonym">Xanthophyllomyces dendrorhous</name>
    <dbReference type="NCBI Taxonomy" id="264483"/>
    <lineage>
        <taxon>Eukaryota</taxon>
        <taxon>Fungi</taxon>
        <taxon>Dikarya</taxon>
        <taxon>Basidiomycota</taxon>
        <taxon>Agaricomycotina</taxon>
        <taxon>Tremellomycetes</taxon>
        <taxon>Cystofilobasidiales</taxon>
        <taxon>Mrakiaceae</taxon>
        <taxon>Phaffia</taxon>
    </lineage>
</organism>
<protein>
    <submittedName>
        <fullName evidence="2">Uncharacterized protein</fullName>
    </submittedName>
</protein>
<dbReference type="CDD" id="cd11296">
    <property type="entry name" value="O-FucT_like"/>
    <property type="match status" value="1"/>
</dbReference>
<sequence length="507" mass="57752">MRSTKTMIEDFYARHVRPTVRLKHVLLISVFFLIGTLVSLHSTDDALSARWTGANSAPRLQQALHLQDAEHRRLAWNHGKGKSWVNVSHPQESFYQTLLPDVRYATALIQGGLSNQLVGSLELLDYAQRSGRVGVLNDFVRYPIIDDAEHPPQDRLPVVSTFLLFCFSDHDIVRSAHLLYVSNSQYQKEMIFDLARYTELTSHPSLTFRDLKNSSTTLDQLACIAPQSGILSLTNKPPVRMSEEMNMNKIQPEGVQVNVWPCPIETGSNQAISMAGLVEFSEGGWWDFYERTVTTQNGGSEFGSLNRNFVCWADMYWVTDKQDIFSRWDPNWPGWTNVGKYLRYSTHLENLKDRYTDLVLGQHAQSNLPGHQRPFIAIHARHNDFPCSDQTSATCFKSATTYLEEITRIKKVLLDEQGVVIGDQDVIMFSDEVNPHWWNEVTDVLGWKRVDHKVLNTLDSMDNWWPTLIDMAMMSSAKGFIGSKGSTYSLFASLRVQDWNDGVISIV</sequence>
<keyword evidence="1" id="KW-0472">Membrane</keyword>
<proteinExistence type="predicted"/>
<evidence type="ECO:0000256" key="1">
    <source>
        <dbReference type="SAM" id="Phobius"/>
    </source>
</evidence>
<feature type="transmembrane region" description="Helical" evidence="1">
    <location>
        <begin position="21"/>
        <end position="40"/>
    </location>
</feature>
<dbReference type="Gene3D" id="3.40.50.11350">
    <property type="match status" value="1"/>
</dbReference>
<dbReference type="AlphaFoldDB" id="A0A0F7SNB5"/>
<dbReference type="EMBL" id="LN483157">
    <property type="protein sequence ID" value="CED83552.1"/>
    <property type="molecule type" value="Genomic_DNA"/>
</dbReference>
<accession>A0A0F7SNB5</accession>